<evidence type="ECO:0000256" key="2">
    <source>
        <dbReference type="ARBA" id="ARBA00023136"/>
    </source>
</evidence>
<keyword evidence="6" id="KW-1185">Reference proteome</keyword>
<feature type="domain" description="Outer membrane protein assembly factor BamE" evidence="4">
    <location>
        <begin position="33"/>
        <end position="107"/>
    </location>
</feature>
<reference evidence="6" key="1">
    <citation type="journal article" date="2019" name="Int. J. Syst. Evol. Microbiol.">
        <title>The Global Catalogue of Microorganisms (GCM) 10K type strain sequencing project: providing services to taxonomists for standard genome sequencing and annotation.</title>
        <authorList>
            <consortium name="The Broad Institute Genomics Platform"/>
            <consortium name="The Broad Institute Genome Sequencing Center for Infectious Disease"/>
            <person name="Wu L."/>
            <person name="Ma J."/>
        </authorList>
    </citation>
    <scope>NUCLEOTIDE SEQUENCE [LARGE SCALE GENOMIC DNA]</scope>
    <source>
        <strain evidence="6">JCM 18014</strain>
    </source>
</reference>
<name>A0ABP9K298_9SPHN</name>
<dbReference type="Proteomes" id="UP001500518">
    <property type="component" value="Unassembled WGS sequence"/>
</dbReference>
<evidence type="ECO:0000256" key="3">
    <source>
        <dbReference type="ARBA" id="ARBA00023237"/>
    </source>
</evidence>
<dbReference type="Gene3D" id="3.30.1450.10">
    <property type="match status" value="1"/>
</dbReference>
<proteinExistence type="predicted"/>
<comment type="caution">
    <text evidence="5">The sequence shown here is derived from an EMBL/GenBank/DDBJ whole genome shotgun (WGS) entry which is preliminary data.</text>
</comment>
<evidence type="ECO:0000313" key="5">
    <source>
        <dbReference type="EMBL" id="GAA5048143.1"/>
    </source>
</evidence>
<dbReference type="InterPro" id="IPR026592">
    <property type="entry name" value="BamE"/>
</dbReference>
<evidence type="ECO:0000259" key="4">
    <source>
        <dbReference type="Pfam" id="PF04355"/>
    </source>
</evidence>
<organism evidence="5 6">
    <name type="scientific">Erythrobacter westpacificensis</name>
    <dbReference type="NCBI Taxonomy" id="1055231"/>
    <lineage>
        <taxon>Bacteria</taxon>
        <taxon>Pseudomonadati</taxon>
        <taxon>Pseudomonadota</taxon>
        <taxon>Alphaproteobacteria</taxon>
        <taxon>Sphingomonadales</taxon>
        <taxon>Erythrobacteraceae</taxon>
        <taxon>Erythrobacter/Porphyrobacter group</taxon>
        <taxon>Erythrobacter</taxon>
    </lineage>
</organism>
<dbReference type="Pfam" id="PF04355">
    <property type="entry name" value="BamE"/>
    <property type="match status" value="1"/>
</dbReference>
<dbReference type="PROSITE" id="PS51257">
    <property type="entry name" value="PROKAR_LIPOPROTEIN"/>
    <property type="match status" value="1"/>
</dbReference>
<dbReference type="EMBL" id="BAABHV010000005">
    <property type="protein sequence ID" value="GAA5048143.1"/>
    <property type="molecule type" value="Genomic_DNA"/>
</dbReference>
<dbReference type="RefSeq" id="WP_428831634.1">
    <property type="nucleotide sequence ID" value="NZ_BAABHV010000005.1"/>
</dbReference>
<dbReference type="InterPro" id="IPR037873">
    <property type="entry name" value="BamE-like"/>
</dbReference>
<dbReference type="PANTHER" id="PTHR37482">
    <property type="entry name" value="OUTER MEMBRANE PROTEIN ASSEMBLY FACTOR BAME"/>
    <property type="match status" value="1"/>
</dbReference>
<gene>
    <name evidence="5" type="primary">bamE</name>
    <name evidence="5" type="ORF">GCM10023208_05060</name>
</gene>
<accession>A0ABP9K298</accession>
<evidence type="ECO:0000256" key="1">
    <source>
        <dbReference type="ARBA" id="ARBA00022729"/>
    </source>
</evidence>
<protein>
    <submittedName>
        <fullName evidence="5">Outer membrane protein assembly factor BamE</fullName>
    </submittedName>
</protein>
<dbReference type="PANTHER" id="PTHR37482:SF1">
    <property type="entry name" value="OUTER MEMBRANE PROTEIN ASSEMBLY FACTOR BAME"/>
    <property type="match status" value="1"/>
</dbReference>
<keyword evidence="2" id="KW-0472">Membrane</keyword>
<keyword evidence="3" id="KW-0998">Cell outer membrane</keyword>
<keyword evidence="1" id="KW-0732">Signal</keyword>
<evidence type="ECO:0000313" key="6">
    <source>
        <dbReference type="Proteomes" id="UP001500518"/>
    </source>
</evidence>
<dbReference type="InterPro" id="IPR007450">
    <property type="entry name" value="BamE_dom"/>
</dbReference>
<sequence length="160" mass="16871">MGSIMPKVWVQGTTVAALGLVLAGCSSITNHRGYINDEVLIASVQPGLDNRQSVRGTLGQPTMTSQFGDPVWYYVSSQTEQSPFRQPKIEEHSVLAVYFDEAGNVVSTDRSGMEQVVRISPDGDETPTLGRERGFLEDLFGNIGTVGAGMPGGGGGPGGP</sequence>